<evidence type="ECO:0000259" key="12">
    <source>
        <dbReference type="PROSITE" id="PS51384"/>
    </source>
</evidence>
<dbReference type="InterPro" id="IPR017938">
    <property type="entry name" value="Riboflavin_synthase-like_b-brl"/>
</dbReference>
<comment type="catalytic activity">
    <reaction evidence="9">
        <text>2 nitric oxide + NADPH + 2 O2 = 2 nitrate + NADP(+) + H(+)</text>
        <dbReference type="Rhea" id="RHEA:19465"/>
        <dbReference type="ChEBI" id="CHEBI:15378"/>
        <dbReference type="ChEBI" id="CHEBI:15379"/>
        <dbReference type="ChEBI" id="CHEBI:16480"/>
        <dbReference type="ChEBI" id="CHEBI:17632"/>
        <dbReference type="ChEBI" id="CHEBI:57783"/>
        <dbReference type="ChEBI" id="CHEBI:58349"/>
        <dbReference type="EC" id="1.14.12.17"/>
    </reaction>
</comment>
<evidence type="ECO:0000313" key="13">
    <source>
        <dbReference type="EMBL" id="CAK7263422.1"/>
    </source>
</evidence>
<dbReference type="InterPro" id="IPR039261">
    <property type="entry name" value="FNR_nucleotide-bd"/>
</dbReference>
<feature type="compositionally biased region" description="Low complexity" evidence="10">
    <location>
        <begin position="548"/>
        <end position="562"/>
    </location>
</feature>
<comment type="catalytic activity">
    <reaction evidence="8">
        <text>2 nitric oxide + NADH + 2 O2 = 2 nitrate + NAD(+) + H(+)</text>
        <dbReference type="Rhea" id="RHEA:19469"/>
        <dbReference type="ChEBI" id="CHEBI:15378"/>
        <dbReference type="ChEBI" id="CHEBI:15379"/>
        <dbReference type="ChEBI" id="CHEBI:16480"/>
        <dbReference type="ChEBI" id="CHEBI:17632"/>
        <dbReference type="ChEBI" id="CHEBI:57540"/>
        <dbReference type="ChEBI" id="CHEBI:57945"/>
        <dbReference type="EC" id="1.14.12.17"/>
    </reaction>
</comment>
<reference evidence="13 14" key="1">
    <citation type="submission" date="2024-01" db="EMBL/GenBank/DDBJ databases">
        <authorList>
            <person name="Allen C."/>
            <person name="Tagirdzhanova G."/>
        </authorList>
    </citation>
    <scope>NUCLEOTIDE SEQUENCE [LARGE SCALE GENOMIC DNA]</scope>
    <source>
        <strain evidence="13 14">CBS 573.63</strain>
    </source>
</reference>
<keyword evidence="3" id="KW-0216">Detoxification</keyword>
<dbReference type="Pfam" id="PF00042">
    <property type="entry name" value="Globin"/>
    <property type="match status" value="1"/>
</dbReference>
<feature type="domain" description="FAD-binding FR-type" evidence="12">
    <location>
        <begin position="149"/>
        <end position="356"/>
    </location>
</feature>
<evidence type="ECO:0000256" key="2">
    <source>
        <dbReference type="ARBA" id="ARBA00012229"/>
    </source>
</evidence>
<evidence type="ECO:0000256" key="10">
    <source>
        <dbReference type="SAM" id="MobiDB-lite"/>
    </source>
</evidence>
<dbReference type="EMBL" id="CAWUOM010000005">
    <property type="protein sequence ID" value="CAK7263422.1"/>
    <property type="molecule type" value="Genomic_DNA"/>
</dbReference>
<dbReference type="CDD" id="cd08922">
    <property type="entry name" value="FHb-globin"/>
    <property type="match status" value="1"/>
</dbReference>
<keyword evidence="4" id="KW-0349">Heme</keyword>
<dbReference type="PROSITE" id="PS01033">
    <property type="entry name" value="GLOBIN"/>
    <property type="match status" value="1"/>
</dbReference>
<keyword evidence="5" id="KW-0479">Metal-binding</keyword>
<dbReference type="Gene3D" id="1.10.490.10">
    <property type="entry name" value="Globins"/>
    <property type="match status" value="1"/>
</dbReference>
<feature type="region of interest" description="Disordered" evidence="10">
    <location>
        <begin position="542"/>
        <end position="572"/>
    </location>
</feature>
<gene>
    <name evidence="13" type="ORF">SEPCBS57363_000550</name>
</gene>
<dbReference type="PROSITE" id="PS51384">
    <property type="entry name" value="FAD_FR"/>
    <property type="match status" value="1"/>
</dbReference>
<comment type="similarity">
    <text evidence="1">In the C-terminal section; belongs to the flavoprotein pyridine nucleotide cytochrome reductase family.</text>
</comment>
<dbReference type="PANTHER" id="PTHR43396:SF3">
    <property type="entry name" value="FLAVOHEMOPROTEIN"/>
    <property type="match status" value="1"/>
</dbReference>
<keyword evidence="6" id="KW-0408">Iron</keyword>
<dbReference type="Proteomes" id="UP001642501">
    <property type="component" value="Unassembled WGS sequence"/>
</dbReference>
<dbReference type="Gene3D" id="2.40.30.10">
    <property type="entry name" value="Translation factors"/>
    <property type="match status" value="1"/>
</dbReference>
<organism evidence="13 14">
    <name type="scientific">Sporothrix epigloea</name>
    <dbReference type="NCBI Taxonomy" id="1892477"/>
    <lineage>
        <taxon>Eukaryota</taxon>
        <taxon>Fungi</taxon>
        <taxon>Dikarya</taxon>
        <taxon>Ascomycota</taxon>
        <taxon>Pezizomycotina</taxon>
        <taxon>Sordariomycetes</taxon>
        <taxon>Sordariomycetidae</taxon>
        <taxon>Ophiostomatales</taxon>
        <taxon>Ophiostomataceae</taxon>
        <taxon>Sporothrix</taxon>
    </lineage>
</organism>
<dbReference type="SUPFAM" id="SSF52343">
    <property type="entry name" value="Ferredoxin reductase-like, C-terminal NADP-linked domain"/>
    <property type="match status" value="1"/>
</dbReference>
<comment type="caution">
    <text evidence="13">The sequence shown here is derived from an EMBL/GenBank/DDBJ whole genome shotgun (WGS) entry which is preliminary data.</text>
</comment>
<evidence type="ECO:0000256" key="1">
    <source>
        <dbReference type="ARBA" id="ARBA00006401"/>
    </source>
</evidence>
<dbReference type="SUPFAM" id="SSF63380">
    <property type="entry name" value="Riboflavin synthase domain-like"/>
    <property type="match status" value="1"/>
</dbReference>
<evidence type="ECO:0000256" key="8">
    <source>
        <dbReference type="ARBA" id="ARBA00048649"/>
    </source>
</evidence>
<dbReference type="SUPFAM" id="SSF46458">
    <property type="entry name" value="Globin-like"/>
    <property type="match status" value="1"/>
</dbReference>
<name>A0ABP0D5Q1_9PEZI</name>
<evidence type="ECO:0000256" key="4">
    <source>
        <dbReference type="ARBA" id="ARBA00022617"/>
    </source>
</evidence>
<dbReference type="InterPro" id="IPR012292">
    <property type="entry name" value="Globin/Proto"/>
</dbReference>
<protein>
    <recommendedName>
        <fullName evidence="2">nitric oxide dioxygenase</fullName>
        <ecNumber evidence="2">1.14.12.17</ecNumber>
    </recommendedName>
</protein>
<feature type="domain" description="Globin" evidence="11">
    <location>
        <begin position="2"/>
        <end position="139"/>
    </location>
</feature>
<keyword evidence="7" id="KW-0520">NAD</keyword>
<evidence type="ECO:0000256" key="3">
    <source>
        <dbReference type="ARBA" id="ARBA00022575"/>
    </source>
</evidence>
<evidence type="ECO:0000256" key="6">
    <source>
        <dbReference type="ARBA" id="ARBA00023004"/>
    </source>
</evidence>
<keyword evidence="14" id="KW-1185">Reference proteome</keyword>
<dbReference type="EC" id="1.14.12.17" evidence="2"/>
<evidence type="ECO:0000313" key="14">
    <source>
        <dbReference type="Proteomes" id="UP001642501"/>
    </source>
</evidence>
<evidence type="ECO:0000256" key="7">
    <source>
        <dbReference type="ARBA" id="ARBA00023027"/>
    </source>
</evidence>
<proteinExistence type="inferred from homology"/>
<dbReference type="InterPro" id="IPR009050">
    <property type="entry name" value="Globin-like_sf"/>
</dbReference>
<feature type="region of interest" description="Disordered" evidence="10">
    <location>
        <begin position="175"/>
        <end position="204"/>
    </location>
</feature>
<feature type="compositionally biased region" description="Low complexity" evidence="10">
    <location>
        <begin position="175"/>
        <end position="185"/>
    </location>
</feature>
<sequence>MSLTYKQSKLVQNTLPALREHGEQIASTFYATMLEEHPELKNHFNTVNQANGRQPRALTSIIIAFAANISHTSELIPKLERICHKHCSLGIQPDQYAIVGEYLIKSFKAVLGPAMTPEVQAAWMDAYCVLARMMIGREAHLYRSFENWQSWRRLKVEKKVAESEDVYSFYLVPVSSSSSSSSKSSGDIPSGCPRASMNSVSSGGSRYSNFTNRLKTNNINLLKNSKLSAAASKKGSSTSGQKGFDGDNALPYYLPGQYISVRMLLPEAPVMGRNGQMSQVSQNPQYYYQSRQYSLSDRWRPDCYRISVKRDEGTRFANAVSASYFHPGLVSNAMIDQLDVGDTIEVSHPTGEFFLNIDNAEAFGLASKASNCYFSGTSSNANVPLVLLSAGIGASPMMAILSSVAVTQPRRAVTYVHASRYAPPVFNDAIHDLQRKMPRLRTAYFYSGHTPQSSAASSVSSGVANGGFAVAAAARRSRDILHASANALTKGRSSAMFVPSPLKAHPATYAEAVSPLSPLSPLSPSSSSAFEFMGHVDLRKLLTPPGTPQSEGTTTPTTPTSPAMSIHNSPGSFSGSTTDADMLYRDNGSTEYFVCGPESFMLDMAMHLVEELGISRQRIRFELFSTGDLETDKRNERLTSFLHA</sequence>
<evidence type="ECO:0000256" key="5">
    <source>
        <dbReference type="ARBA" id="ARBA00022723"/>
    </source>
</evidence>
<dbReference type="PANTHER" id="PTHR43396">
    <property type="entry name" value="FLAVOHEMOPROTEIN"/>
    <property type="match status" value="1"/>
</dbReference>
<dbReference type="InterPro" id="IPR017927">
    <property type="entry name" value="FAD-bd_FR_type"/>
</dbReference>
<dbReference type="InterPro" id="IPR000971">
    <property type="entry name" value="Globin"/>
</dbReference>
<evidence type="ECO:0000259" key="11">
    <source>
        <dbReference type="PROSITE" id="PS01033"/>
    </source>
</evidence>
<accession>A0ABP0D5Q1</accession>
<evidence type="ECO:0000256" key="9">
    <source>
        <dbReference type="ARBA" id="ARBA00049433"/>
    </source>
</evidence>
<dbReference type="Gene3D" id="3.40.50.80">
    <property type="entry name" value="Nucleotide-binding domain of ferredoxin-NADP reductase (FNR) module"/>
    <property type="match status" value="2"/>
</dbReference>